<dbReference type="InterPro" id="IPR038279">
    <property type="entry name" value="Ndc10_dom2_sf"/>
</dbReference>
<sequence length="211" mass="24451">MTAVTERHVAIARQLASYSEDALNLSRINRPENTSKAYNPKQKEWIDWVKRIGFPDGELVTEHKLDWFLKEEVLSREVRSCRYKKHRTTEEGEPIIRTLGKSSVQSYVSAIIDLWSYQKSSGINPNPNPRGEASRRSLQFADLFTIPLKNEGPTPCFPMIMIMDNGKTNAMGRLEYNSVIRHRNPMVCTMAHTAFYLFFRWNIGREPVPQF</sequence>
<dbReference type="InterPro" id="IPR031872">
    <property type="entry name" value="NDC10_II"/>
</dbReference>
<evidence type="ECO:0000313" key="2">
    <source>
        <dbReference type="EMBL" id="OJZ79825.1"/>
    </source>
</evidence>
<proteinExistence type="predicted"/>
<feature type="domain" description="Ndc10" evidence="1">
    <location>
        <begin position="134"/>
        <end position="208"/>
    </location>
</feature>
<accession>A0A1M3SZC8</accession>
<organism evidence="2 3">
    <name type="scientific">Aspergillus luchuensis (strain CBS 106.47)</name>
    <dbReference type="NCBI Taxonomy" id="1137211"/>
    <lineage>
        <taxon>Eukaryota</taxon>
        <taxon>Fungi</taxon>
        <taxon>Dikarya</taxon>
        <taxon>Ascomycota</taxon>
        <taxon>Pezizomycotina</taxon>
        <taxon>Eurotiomycetes</taxon>
        <taxon>Eurotiomycetidae</taxon>
        <taxon>Eurotiales</taxon>
        <taxon>Aspergillaceae</taxon>
        <taxon>Aspergillus</taxon>
        <taxon>Aspergillus subgen. Circumdati</taxon>
    </lineage>
</organism>
<gene>
    <name evidence="2" type="ORF">ASPFODRAFT_148575</name>
</gene>
<dbReference type="VEuPathDB" id="FungiDB:ASPFODRAFT_148575"/>
<dbReference type="AlphaFoldDB" id="A0A1M3SZC8"/>
<evidence type="ECO:0000313" key="3">
    <source>
        <dbReference type="Proteomes" id="UP000184063"/>
    </source>
</evidence>
<dbReference type="Pfam" id="PF16787">
    <property type="entry name" value="NDC10_II"/>
    <property type="match status" value="1"/>
</dbReference>
<feature type="non-terminal residue" evidence="2">
    <location>
        <position position="211"/>
    </location>
</feature>
<reference evidence="3" key="1">
    <citation type="journal article" date="2017" name="Genome Biol.">
        <title>Comparative genomics reveals high biological diversity and specific adaptations in the industrially and medically important fungal genus Aspergillus.</title>
        <authorList>
            <person name="de Vries R.P."/>
            <person name="Riley R."/>
            <person name="Wiebenga A."/>
            <person name="Aguilar-Osorio G."/>
            <person name="Amillis S."/>
            <person name="Uchima C.A."/>
            <person name="Anderluh G."/>
            <person name="Asadollahi M."/>
            <person name="Askin M."/>
            <person name="Barry K."/>
            <person name="Battaglia E."/>
            <person name="Bayram O."/>
            <person name="Benocci T."/>
            <person name="Braus-Stromeyer S.A."/>
            <person name="Caldana C."/>
            <person name="Canovas D."/>
            <person name="Cerqueira G.C."/>
            <person name="Chen F."/>
            <person name="Chen W."/>
            <person name="Choi C."/>
            <person name="Clum A."/>
            <person name="Dos Santos R.A."/>
            <person name="Damasio A.R."/>
            <person name="Diallinas G."/>
            <person name="Emri T."/>
            <person name="Fekete E."/>
            <person name="Flipphi M."/>
            <person name="Freyberg S."/>
            <person name="Gallo A."/>
            <person name="Gournas C."/>
            <person name="Habgood R."/>
            <person name="Hainaut M."/>
            <person name="Harispe M.L."/>
            <person name="Henrissat B."/>
            <person name="Hilden K.S."/>
            <person name="Hope R."/>
            <person name="Hossain A."/>
            <person name="Karabika E."/>
            <person name="Karaffa L."/>
            <person name="Karanyi Z."/>
            <person name="Krasevec N."/>
            <person name="Kuo A."/>
            <person name="Kusch H."/>
            <person name="LaButti K."/>
            <person name="Lagendijk E.L."/>
            <person name="Lapidus A."/>
            <person name="Levasseur A."/>
            <person name="Lindquist E."/>
            <person name="Lipzen A."/>
            <person name="Logrieco A.F."/>
            <person name="MacCabe A."/>
            <person name="Maekelae M.R."/>
            <person name="Malavazi I."/>
            <person name="Melin P."/>
            <person name="Meyer V."/>
            <person name="Mielnichuk N."/>
            <person name="Miskei M."/>
            <person name="Molnar A.P."/>
            <person name="Mule G."/>
            <person name="Ngan C.Y."/>
            <person name="Orejas M."/>
            <person name="Orosz E."/>
            <person name="Ouedraogo J.P."/>
            <person name="Overkamp K.M."/>
            <person name="Park H.-S."/>
            <person name="Perrone G."/>
            <person name="Piumi F."/>
            <person name="Punt P.J."/>
            <person name="Ram A.F."/>
            <person name="Ramon A."/>
            <person name="Rauscher S."/>
            <person name="Record E."/>
            <person name="Riano-Pachon D.M."/>
            <person name="Robert V."/>
            <person name="Roehrig J."/>
            <person name="Ruller R."/>
            <person name="Salamov A."/>
            <person name="Salih N.S."/>
            <person name="Samson R.A."/>
            <person name="Sandor E."/>
            <person name="Sanguinetti M."/>
            <person name="Schuetze T."/>
            <person name="Sepcic K."/>
            <person name="Shelest E."/>
            <person name="Sherlock G."/>
            <person name="Sophianopoulou V."/>
            <person name="Squina F.M."/>
            <person name="Sun H."/>
            <person name="Susca A."/>
            <person name="Todd R.B."/>
            <person name="Tsang A."/>
            <person name="Unkles S.E."/>
            <person name="van de Wiele N."/>
            <person name="van Rossen-Uffink D."/>
            <person name="Oliveira J.V."/>
            <person name="Vesth T.C."/>
            <person name="Visser J."/>
            <person name="Yu J.-H."/>
            <person name="Zhou M."/>
            <person name="Andersen M.R."/>
            <person name="Archer D.B."/>
            <person name="Baker S.E."/>
            <person name="Benoit I."/>
            <person name="Brakhage A.A."/>
            <person name="Braus G.H."/>
            <person name="Fischer R."/>
            <person name="Frisvad J.C."/>
            <person name="Goldman G.H."/>
            <person name="Houbraken J."/>
            <person name="Oakley B."/>
            <person name="Pocsi I."/>
            <person name="Scazzocchio C."/>
            <person name="Seiboth B."/>
            <person name="vanKuyk P.A."/>
            <person name="Wortman J."/>
            <person name="Dyer P.S."/>
            <person name="Grigoriev I.V."/>
        </authorList>
    </citation>
    <scope>NUCLEOTIDE SEQUENCE [LARGE SCALE GENOMIC DNA]</scope>
    <source>
        <strain evidence="3">CBS 106.47</strain>
    </source>
</reference>
<protein>
    <recommendedName>
        <fullName evidence="1">Ndc10 domain-containing protein</fullName>
    </recommendedName>
</protein>
<name>A0A1M3SZC8_ASPLC</name>
<dbReference type="Gene3D" id="1.10.443.20">
    <property type="entry name" value="Centromere DNA-binding protein complex CBF3 subunit, domain 2"/>
    <property type="match status" value="1"/>
</dbReference>
<dbReference type="Proteomes" id="UP000184063">
    <property type="component" value="Unassembled WGS sequence"/>
</dbReference>
<dbReference type="EMBL" id="KV878270">
    <property type="protein sequence ID" value="OJZ79825.1"/>
    <property type="molecule type" value="Genomic_DNA"/>
</dbReference>
<evidence type="ECO:0000259" key="1">
    <source>
        <dbReference type="Pfam" id="PF16787"/>
    </source>
</evidence>
<dbReference type="GO" id="GO:0003677">
    <property type="term" value="F:DNA binding"/>
    <property type="evidence" value="ECO:0007669"/>
    <property type="project" value="InterPro"/>
</dbReference>